<dbReference type="GO" id="GO:0003677">
    <property type="term" value="F:DNA binding"/>
    <property type="evidence" value="ECO:0007669"/>
    <property type="project" value="UniProtKB-KW"/>
</dbReference>
<feature type="compositionally biased region" description="Polar residues" evidence="4">
    <location>
        <begin position="231"/>
        <end position="248"/>
    </location>
</feature>
<evidence type="ECO:0000259" key="5">
    <source>
        <dbReference type="PROSITE" id="PS51118"/>
    </source>
</evidence>
<evidence type="ECO:0000256" key="4">
    <source>
        <dbReference type="SAM" id="MobiDB-lite"/>
    </source>
</evidence>
<comment type="caution">
    <text evidence="6">The sequence shown here is derived from an EMBL/GenBank/DDBJ whole genome shotgun (WGS) entry which is preliminary data.</text>
</comment>
<keyword evidence="2" id="KW-0238">DNA-binding</keyword>
<dbReference type="AlphaFoldDB" id="A0A124IDJ1"/>
<dbReference type="InterPro" id="IPR036390">
    <property type="entry name" value="WH_DNA-bd_sf"/>
</dbReference>
<feature type="compositionally biased region" description="Low complexity" evidence="4">
    <location>
        <begin position="250"/>
        <end position="263"/>
    </location>
</feature>
<sequence length="290" mass="31244">MSRTTRTDLARVTEALEMLAPRWSVWTLMTLAEQPLRYKEIQSQMSWLQSGQINPRLRKLTDSGLIERTEHARNHVTYGLTARAAELLPVLTVIAAWGDEHLEKEFVRNARTGETEPEPIAAAQNAEDTIALISPRHATPILWALKARGAASAKALAAEAMPTYLLPAVYLPLDRLVADGLVINRSTAAGAGEYQLTATGRALAPVFQSLSAWAAGRPLGTAGAHPLWGQTPASARTRSGPWLTTQTRLPAPAGPAAPSATAPAWRTGDLFSHQIPTRPLQVSPAGGPRR</sequence>
<dbReference type="EMBL" id="LMXB01000118">
    <property type="protein sequence ID" value="KUO15260.1"/>
    <property type="molecule type" value="Genomic_DNA"/>
</dbReference>
<reference evidence="6 7" key="1">
    <citation type="submission" date="2015-10" db="EMBL/GenBank/DDBJ databases">
        <title>Draft genome sequence of Streptomyces sp. RV15, isolated from a marine sponge.</title>
        <authorList>
            <person name="Ruckert C."/>
            <person name="Abdelmohsen U.R."/>
            <person name="Winkler A."/>
            <person name="Hentschel U."/>
            <person name="Kalinowski J."/>
            <person name="Kampfer P."/>
            <person name="Glaeser S."/>
        </authorList>
    </citation>
    <scope>NUCLEOTIDE SEQUENCE [LARGE SCALE GENOMIC DNA]</scope>
    <source>
        <strain evidence="6 7">RV15</strain>
    </source>
</reference>
<keyword evidence="3" id="KW-0804">Transcription</keyword>
<dbReference type="PROSITE" id="PS51118">
    <property type="entry name" value="HTH_HXLR"/>
    <property type="match status" value="1"/>
</dbReference>
<protein>
    <recommendedName>
        <fullName evidence="5">HTH hxlR-type domain-containing protein</fullName>
    </recommendedName>
</protein>
<evidence type="ECO:0000256" key="3">
    <source>
        <dbReference type="ARBA" id="ARBA00023163"/>
    </source>
</evidence>
<evidence type="ECO:0000256" key="1">
    <source>
        <dbReference type="ARBA" id="ARBA00023015"/>
    </source>
</evidence>
<evidence type="ECO:0000313" key="6">
    <source>
        <dbReference type="EMBL" id="KUO15260.1"/>
    </source>
</evidence>
<evidence type="ECO:0000256" key="2">
    <source>
        <dbReference type="ARBA" id="ARBA00023125"/>
    </source>
</evidence>
<evidence type="ECO:0000313" key="7">
    <source>
        <dbReference type="Proteomes" id="UP000053260"/>
    </source>
</evidence>
<keyword evidence="1" id="KW-0805">Transcription regulation</keyword>
<dbReference type="Gene3D" id="1.10.10.10">
    <property type="entry name" value="Winged helix-like DNA-binding domain superfamily/Winged helix DNA-binding domain"/>
    <property type="match status" value="2"/>
</dbReference>
<feature type="region of interest" description="Disordered" evidence="4">
    <location>
        <begin position="224"/>
        <end position="263"/>
    </location>
</feature>
<dbReference type="PANTHER" id="PTHR33204:SF37">
    <property type="entry name" value="HTH-TYPE TRANSCRIPTIONAL REGULATOR YODB"/>
    <property type="match status" value="1"/>
</dbReference>
<dbReference type="SUPFAM" id="SSF46785">
    <property type="entry name" value="Winged helix' DNA-binding domain"/>
    <property type="match status" value="2"/>
</dbReference>
<dbReference type="PANTHER" id="PTHR33204">
    <property type="entry name" value="TRANSCRIPTIONAL REGULATOR, MARR FAMILY"/>
    <property type="match status" value="1"/>
</dbReference>
<dbReference type="STRING" id="909626.AQJ91_42345"/>
<dbReference type="InterPro" id="IPR002577">
    <property type="entry name" value="HTH_HxlR"/>
</dbReference>
<name>A0A124IDJ1_9ACTN</name>
<feature type="domain" description="HTH hxlR-type" evidence="5">
    <location>
        <begin position="10"/>
        <end position="106"/>
    </location>
</feature>
<dbReference type="Proteomes" id="UP000053260">
    <property type="component" value="Unassembled WGS sequence"/>
</dbReference>
<accession>A0A124IDJ1</accession>
<organism evidence="6 7">
    <name type="scientific">Streptomyces dysideae</name>
    <dbReference type="NCBI Taxonomy" id="909626"/>
    <lineage>
        <taxon>Bacteria</taxon>
        <taxon>Bacillati</taxon>
        <taxon>Actinomycetota</taxon>
        <taxon>Actinomycetes</taxon>
        <taxon>Kitasatosporales</taxon>
        <taxon>Streptomycetaceae</taxon>
        <taxon>Streptomyces</taxon>
    </lineage>
</organism>
<keyword evidence="7" id="KW-1185">Reference proteome</keyword>
<dbReference type="InterPro" id="IPR036388">
    <property type="entry name" value="WH-like_DNA-bd_sf"/>
</dbReference>
<proteinExistence type="predicted"/>
<gene>
    <name evidence="6" type="ORF">AQJ91_42345</name>
</gene>
<dbReference type="Pfam" id="PF01638">
    <property type="entry name" value="HxlR"/>
    <property type="match status" value="1"/>
</dbReference>